<reference evidence="3" key="1">
    <citation type="journal article" date="2017" name="Nat. Microbiol.">
        <title>Global analysis of biosynthetic gene clusters reveals vast potential of secondary metabolite production in Penicillium species.</title>
        <authorList>
            <person name="Nielsen J.C."/>
            <person name="Grijseels S."/>
            <person name="Prigent S."/>
            <person name="Ji B."/>
            <person name="Dainat J."/>
            <person name="Nielsen K.F."/>
            <person name="Frisvad J.C."/>
            <person name="Workman M."/>
            <person name="Nielsen J."/>
        </authorList>
    </citation>
    <scope>NUCLEOTIDE SEQUENCE [LARGE SCALE GENOMIC DNA]</scope>
    <source>
        <strain evidence="3">IBT 29486</strain>
    </source>
</reference>
<sequence>MLPIPALQDENGRDLLSGDINSDKSSPKVAREWTSDALRAFDRVWPDPARRRQLSCFQTDSPSVFGGASNRTSISRSRQTLPPGNNHATPPSAISVDQSHQHWDTMEQAYRLSRETISRFYNPDRLKEKLLGPENYKEWAYWMKKNLEQCDGLWITNANPEIPAHSKLSTQPIQTNLNLWMTVFSNVSPFIQQELRALNVSDAQEAWKFLEKTYGRDIPMKMRSVKDLRDIMSIRYEKCASLEEYIEKMVLCSRAIQCNHGEKDCDDGGKDNGRGKSRNHLRIDGNNEWLWCQFILVNLGPKWESWVSELVGKFDDKERKNVAISTFAGLFPIIEAEHARRMQTSRYTKNCSG</sequence>
<feature type="region of interest" description="Disordered" evidence="1">
    <location>
        <begin position="60"/>
        <end position="93"/>
    </location>
</feature>
<dbReference type="OrthoDB" id="7920740at2759"/>
<proteinExistence type="predicted"/>
<evidence type="ECO:0000313" key="2">
    <source>
        <dbReference type="EMBL" id="OQE08206.1"/>
    </source>
</evidence>
<feature type="region of interest" description="Disordered" evidence="1">
    <location>
        <begin position="1"/>
        <end position="28"/>
    </location>
</feature>
<dbReference type="AlphaFoldDB" id="A0A1V6S2X1"/>
<organism evidence="2 3">
    <name type="scientific">Penicillium vulpinum</name>
    <dbReference type="NCBI Taxonomy" id="29845"/>
    <lineage>
        <taxon>Eukaryota</taxon>
        <taxon>Fungi</taxon>
        <taxon>Dikarya</taxon>
        <taxon>Ascomycota</taxon>
        <taxon>Pezizomycotina</taxon>
        <taxon>Eurotiomycetes</taxon>
        <taxon>Eurotiomycetidae</taxon>
        <taxon>Eurotiales</taxon>
        <taxon>Aspergillaceae</taxon>
        <taxon>Penicillium</taxon>
    </lineage>
</organism>
<keyword evidence="3" id="KW-1185">Reference proteome</keyword>
<evidence type="ECO:0000313" key="3">
    <source>
        <dbReference type="Proteomes" id="UP000191518"/>
    </source>
</evidence>
<gene>
    <name evidence="2" type="ORF">PENVUL_c010G03123</name>
</gene>
<feature type="compositionally biased region" description="Polar residues" evidence="1">
    <location>
        <begin position="69"/>
        <end position="89"/>
    </location>
</feature>
<comment type="caution">
    <text evidence="2">The sequence shown here is derived from an EMBL/GenBank/DDBJ whole genome shotgun (WGS) entry which is preliminary data.</text>
</comment>
<evidence type="ECO:0000256" key="1">
    <source>
        <dbReference type="SAM" id="MobiDB-lite"/>
    </source>
</evidence>
<dbReference type="EMBL" id="MDYP01000010">
    <property type="protein sequence ID" value="OQE08206.1"/>
    <property type="molecule type" value="Genomic_DNA"/>
</dbReference>
<protein>
    <submittedName>
        <fullName evidence="2">Uncharacterized protein</fullName>
    </submittedName>
</protein>
<dbReference type="Proteomes" id="UP000191518">
    <property type="component" value="Unassembled WGS sequence"/>
</dbReference>
<accession>A0A1V6S2X1</accession>
<name>A0A1V6S2X1_9EURO</name>